<dbReference type="Proteomes" id="UP000186895">
    <property type="component" value="Unassembled WGS sequence"/>
</dbReference>
<keyword evidence="1" id="KW-0812">Transmembrane</keyword>
<accession>A0A1N6NLX7</accession>
<dbReference type="eggNOG" id="COG2165">
    <property type="taxonomic scope" value="Bacteria"/>
</dbReference>
<dbReference type="PROSITE" id="PS00409">
    <property type="entry name" value="PROKAR_NTER_METHYL"/>
    <property type="match status" value="1"/>
</dbReference>
<keyword evidence="1" id="KW-1133">Transmembrane helix</keyword>
<dbReference type="Pfam" id="PF07963">
    <property type="entry name" value="N_methyl"/>
    <property type="match status" value="1"/>
</dbReference>
<reference evidence="2 3" key="1">
    <citation type="submission" date="2017-01" db="EMBL/GenBank/DDBJ databases">
        <authorList>
            <person name="Mah S.A."/>
            <person name="Swanson W.J."/>
            <person name="Moy G.W."/>
            <person name="Vacquier V.D."/>
        </authorList>
    </citation>
    <scope>NUCLEOTIDE SEQUENCE [LARGE SCALE GENOMIC DNA]</scope>
    <source>
        <strain evidence="2 3">DSM 7027</strain>
    </source>
</reference>
<dbReference type="InterPro" id="IPR045584">
    <property type="entry name" value="Pilin-like"/>
</dbReference>
<dbReference type="STRING" id="49186.SAMN05421647_101412"/>
<proteinExistence type="predicted"/>
<name>A0A1N6NLX7_9GAMM</name>
<dbReference type="RefSeq" id="WP_076460398.1">
    <property type="nucleotide sequence ID" value="NZ_FTMN01000001.1"/>
</dbReference>
<keyword evidence="3" id="KW-1185">Reference proteome</keyword>
<keyword evidence="1" id="KW-0472">Membrane</keyword>
<dbReference type="NCBIfam" id="TIGR02532">
    <property type="entry name" value="IV_pilin_GFxxxE"/>
    <property type="match status" value="1"/>
</dbReference>
<organism evidence="2 3">
    <name type="scientific">Marinobacterium stanieri</name>
    <dbReference type="NCBI Taxonomy" id="49186"/>
    <lineage>
        <taxon>Bacteria</taxon>
        <taxon>Pseudomonadati</taxon>
        <taxon>Pseudomonadota</taxon>
        <taxon>Gammaproteobacteria</taxon>
        <taxon>Oceanospirillales</taxon>
        <taxon>Oceanospirillaceae</taxon>
        <taxon>Marinobacterium</taxon>
    </lineage>
</organism>
<sequence length="228" mass="26088">MKRTVRGFTLLELLITLVLMGLVMLLVFGGLRITSRIWEAAEQRQQQVAEHYQLQQVLRRLISQAQNRRVRDQEGRVQLAFKGEADQLIFVAPASRSNSRTGANWYRLYQAPASSDQPAALMLQARPFASGEAVDWVGLFEPGVTDLSEPVVLSEYQLLPLSDASIRLVYWGQQDRWLAEQPDWVEQSVLPRLVEVHIEYESEMAAEAWPVLAVGLQEYLYDTRRQAF</sequence>
<dbReference type="AlphaFoldDB" id="A0A1N6NLX7"/>
<evidence type="ECO:0000313" key="2">
    <source>
        <dbReference type="EMBL" id="SIP92976.1"/>
    </source>
</evidence>
<evidence type="ECO:0000256" key="1">
    <source>
        <dbReference type="SAM" id="Phobius"/>
    </source>
</evidence>
<feature type="transmembrane region" description="Helical" evidence="1">
    <location>
        <begin position="7"/>
        <end position="31"/>
    </location>
</feature>
<protein>
    <submittedName>
        <fullName evidence="2">Prepilin-type N-terminal cleavage/methylation domain-containing protein</fullName>
    </submittedName>
</protein>
<dbReference type="SUPFAM" id="SSF54523">
    <property type="entry name" value="Pili subunits"/>
    <property type="match status" value="1"/>
</dbReference>
<evidence type="ECO:0000313" key="3">
    <source>
        <dbReference type="Proteomes" id="UP000186895"/>
    </source>
</evidence>
<gene>
    <name evidence="2" type="ORF">SAMN05421647_101412</name>
</gene>
<dbReference type="InterPro" id="IPR012902">
    <property type="entry name" value="N_methyl_site"/>
</dbReference>
<dbReference type="EMBL" id="FTMN01000001">
    <property type="protein sequence ID" value="SIP92976.1"/>
    <property type="molecule type" value="Genomic_DNA"/>
</dbReference>